<dbReference type="Gene3D" id="1.10.10.1450">
    <property type="match status" value="1"/>
</dbReference>
<protein>
    <submittedName>
        <fullName evidence="2">Histone-lysine N-methyltransferase SETMAR</fullName>
    </submittedName>
</protein>
<dbReference type="GO" id="GO:0006303">
    <property type="term" value="P:double-strand break repair via nonhomologous end joining"/>
    <property type="evidence" value="ECO:0007669"/>
    <property type="project" value="TreeGrafter"/>
</dbReference>
<feature type="non-terminal residue" evidence="2">
    <location>
        <position position="127"/>
    </location>
</feature>
<dbReference type="Proteomes" id="UP000007755">
    <property type="component" value="Unassembled WGS sequence"/>
</dbReference>
<dbReference type="GO" id="GO:0003690">
    <property type="term" value="F:double-stranded DNA binding"/>
    <property type="evidence" value="ECO:0007669"/>
    <property type="project" value="TreeGrafter"/>
</dbReference>
<dbReference type="GO" id="GO:0044547">
    <property type="term" value="F:DNA topoisomerase binding"/>
    <property type="evidence" value="ECO:0007669"/>
    <property type="project" value="TreeGrafter"/>
</dbReference>
<dbReference type="GO" id="GO:0000014">
    <property type="term" value="F:single-stranded DNA endodeoxyribonuclease activity"/>
    <property type="evidence" value="ECO:0007669"/>
    <property type="project" value="TreeGrafter"/>
</dbReference>
<dbReference type="InterPro" id="IPR041426">
    <property type="entry name" value="Mos1_HTH"/>
</dbReference>
<gene>
    <name evidence="2" type="ORF">G5I_02799</name>
</gene>
<keyword evidence="3" id="KW-1185">Reference proteome</keyword>
<name>F4WB93_ACREC</name>
<dbReference type="GO" id="GO:0000729">
    <property type="term" value="P:DNA double-strand break processing"/>
    <property type="evidence" value="ECO:0007669"/>
    <property type="project" value="TreeGrafter"/>
</dbReference>
<dbReference type="GO" id="GO:0003697">
    <property type="term" value="F:single-stranded DNA binding"/>
    <property type="evidence" value="ECO:0007669"/>
    <property type="project" value="TreeGrafter"/>
</dbReference>
<dbReference type="PANTHER" id="PTHR46060">
    <property type="entry name" value="MARINER MOS1 TRANSPOSASE-LIKE PROTEIN"/>
    <property type="match status" value="1"/>
</dbReference>
<dbReference type="InParanoid" id="F4WB93"/>
<dbReference type="GO" id="GO:0015074">
    <property type="term" value="P:DNA integration"/>
    <property type="evidence" value="ECO:0007669"/>
    <property type="project" value="TreeGrafter"/>
</dbReference>
<dbReference type="GO" id="GO:0035861">
    <property type="term" value="C:site of double-strand break"/>
    <property type="evidence" value="ECO:0007669"/>
    <property type="project" value="TreeGrafter"/>
</dbReference>
<dbReference type="GO" id="GO:0005634">
    <property type="term" value="C:nucleus"/>
    <property type="evidence" value="ECO:0007669"/>
    <property type="project" value="TreeGrafter"/>
</dbReference>
<evidence type="ECO:0000313" key="2">
    <source>
        <dbReference type="EMBL" id="EGI68514.1"/>
    </source>
</evidence>
<dbReference type="GO" id="GO:0000793">
    <property type="term" value="C:condensed chromosome"/>
    <property type="evidence" value="ECO:0007669"/>
    <property type="project" value="TreeGrafter"/>
</dbReference>
<sequence>MEISCEHFRAMIFYDYKCNLIPKQCIDRLHLAFGDEAPSYRTVYNWFAEWRGRTFLCDEFREVRPSTSVVATNVDAVREMIERDRHITYREIQASLGIDMKAIHTILHDHLSVRKLYSHWIPHNLTE</sequence>
<keyword evidence="2" id="KW-0489">Methyltransferase</keyword>
<organism evidence="3">
    <name type="scientific">Acromyrmex echinatior</name>
    <name type="common">Panamanian leafcutter ant</name>
    <name type="synonym">Acromyrmex octospinosus echinatior</name>
    <dbReference type="NCBI Taxonomy" id="103372"/>
    <lineage>
        <taxon>Eukaryota</taxon>
        <taxon>Metazoa</taxon>
        <taxon>Ecdysozoa</taxon>
        <taxon>Arthropoda</taxon>
        <taxon>Hexapoda</taxon>
        <taxon>Insecta</taxon>
        <taxon>Pterygota</taxon>
        <taxon>Neoptera</taxon>
        <taxon>Endopterygota</taxon>
        <taxon>Hymenoptera</taxon>
        <taxon>Apocrita</taxon>
        <taxon>Aculeata</taxon>
        <taxon>Formicoidea</taxon>
        <taxon>Formicidae</taxon>
        <taxon>Myrmicinae</taxon>
        <taxon>Acromyrmex</taxon>
    </lineage>
</organism>
<dbReference type="Pfam" id="PF17906">
    <property type="entry name" value="HTH_48"/>
    <property type="match status" value="1"/>
</dbReference>
<keyword evidence="2" id="KW-0808">Transferase</keyword>
<dbReference type="GO" id="GO:0031297">
    <property type="term" value="P:replication fork processing"/>
    <property type="evidence" value="ECO:0007669"/>
    <property type="project" value="TreeGrafter"/>
</dbReference>
<feature type="domain" description="Mos1 transposase HTH" evidence="1">
    <location>
        <begin position="6"/>
        <end position="48"/>
    </location>
</feature>
<dbReference type="GO" id="GO:0032259">
    <property type="term" value="P:methylation"/>
    <property type="evidence" value="ECO:0007669"/>
    <property type="project" value="UniProtKB-KW"/>
</dbReference>
<dbReference type="EMBL" id="GL888060">
    <property type="protein sequence ID" value="EGI68514.1"/>
    <property type="molecule type" value="Genomic_DNA"/>
</dbReference>
<evidence type="ECO:0000259" key="1">
    <source>
        <dbReference type="Pfam" id="PF17906"/>
    </source>
</evidence>
<dbReference type="InterPro" id="IPR052709">
    <property type="entry name" value="Transposase-MT_Hybrid"/>
</dbReference>
<dbReference type="eggNOG" id="ENOG502SEEK">
    <property type="taxonomic scope" value="Eukaryota"/>
</dbReference>
<dbReference type="GO" id="GO:0044774">
    <property type="term" value="P:mitotic DNA integrity checkpoint signaling"/>
    <property type="evidence" value="ECO:0007669"/>
    <property type="project" value="TreeGrafter"/>
</dbReference>
<dbReference type="GO" id="GO:0042800">
    <property type="term" value="F:histone H3K4 methyltransferase activity"/>
    <property type="evidence" value="ECO:0007669"/>
    <property type="project" value="TreeGrafter"/>
</dbReference>
<dbReference type="PANTHER" id="PTHR46060:SF2">
    <property type="entry name" value="HISTONE-LYSINE N-METHYLTRANSFERASE SETMAR"/>
    <property type="match status" value="1"/>
</dbReference>
<accession>F4WB93</accession>
<evidence type="ECO:0000313" key="3">
    <source>
        <dbReference type="Proteomes" id="UP000007755"/>
    </source>
</evidence>
<proteinExistence type="predicted"/>
<dbReference type="OrthoDB" id="10017160at2759"/>
<dbReference type="AlphaFoldDB" id="F4WB93"/>
<reference evidence="2" key="1">
    <citation type="submission" date="2011-02" db="EMBL/GenBank/DDBJ databases">
        <title>The genome of the leaf-cutting ant Acromyrmex echinatior suggests key adaptations to social evolution and fungus farming.</title>
        <authorList>
            <person name="Nygaard S."/>
            <person name="Zhang G."/>
        </authorList>
    </citation>
    <scope>NUCLEOTIDE SEQUENCE</scope>
</reference>
<dbReference type="GO" id="GO:0046975">
    <property type="term" value="F:histone H3K36 methyltransferase activity"/>
    <property type="evidence" value="ECO:0007669"/>
    <property type="project" value="TreeGrafter"/>
</dbReference>